<dbReference type="Proteomes" id="UP000034029">
    <property type="component" value="Chromosome"/>
</dbReference>
<reference evidence="2 3" key="1">
    <citation type="journal article" date="2015" name="Int. J. Syst. Evol. Microbiol.">
        <title>Complete genome sequence of Salinicoccus halodurans H3B36, isolated from the Qaidam Basin in China.</title>
        <authorList>
            <person name="Jiang K."/>
            <person name="Xue Y."/>
            <person name="Ma Y."/>
        </authorList>
    </citation>
    <scope>NUCLEOTIDE SEQUENCE [LARGE SCALE GENOMIC DNA]</scope>
    <source>
        <strain evidence="2 3">H3B36</strain>
    </source>
</reference>
<evidence type="ECO:0000256" key="1">
    <source>
        <dbReference type="SAM" id="Phobius"/>
    </source>
</evidence>
<reference evidence="3" key="2">
    <citation type="submission" date="2015-04" db="EMBL/GenBank/DDBJ databases">
        <title>Complete genome sequence of Salinicoccus halodurans strain H3B36, isolated from the Qaidam basin of China.</title>
        <authorList>
            <person name="Ma Y."/>
            <person name="Jiang K."/>
            <person name="Xue Y."/>
        </authorList>
    </citation>
    <scope>NUCLEOTIDE SEQUENCE [LARGE SCALE GENOMIC DNA]</scope>
    <source>
        <strain evidence="3">H3B36</strain>
    </source>
</reference>
<organism evidence="2 3">
    <name type="scientific">Salinicoccus halodurans</name>
    <dbReference type="NCBI Taxonomy" id="407035"/>
    <lineage>
        <taxon>Bacteria</taxon>
        <taxon>Bacillati</taxon>
        <taxon>Bacillota</taxon>
        <taxon>Bacilli</taxon>
        <taxon>Bacillales</taxon>
        <taxon>Staphylococcaceae</taxon>
        <taxon>Salinicoccus</taxon>
    </lineage>
</organism>
<sequence length="161" mass="17349">MAGRGLRLACGSCTGWGTAFQASILRTSIFGYIQFFSLPGMFLQIPAMLIIAKAVRNRMPKLAVWTYICMGLSALSLIVLVIGICTGIDAAPAIWIRVALDGCVGVYFMEGGIDKCYVMGFDPGVNFVSAYYPETRVKAAVCSNHEDGAYEVLSAIEEALE</sequence>
<feature type="transmembrane region" description="Helical" evidence="1">
    <location>
        <begin position="31"/>
        <end position="52"/>
    </location>
</feature>
<dbReference type="EMBL" id="CP011366">
    <property type="protein sequence ID" value="AKG73582.1"/>
    <property type="molecule type" value="Genomic_DNA"/>
</dbReference>
<proteinExistence type="predicted"/>
<accession>A0ABM5T6Z4</accession>
<keyword evidence="1" id="KW-1133">Transmembrane helix</keyword>
<feature type="transmembrane region" description="Helical" evidence="1">
    <location>
        <begin position="64"/>
        <end position="84"/>
    </location>
</feature>
<keyword evidence="3" id="KW-1185">Reference proteome</keyword>
<gene>
    <name evidence="2" type="ORF">AAT16_04750</name>
</gene>
<keyword evidence="1" id="KW-0812">Transmembrane</keyword>
<name>A0ABM5T6Z4_9STAP</name>
<evidence type="ECO:0000313" key="2">
    <source>
        <dbReference type="EMBL" id="AKG73582.1"/>
    </source>
</evidence>
<keyword evidence="1" id="KW-0472">Membrane</keyword>
<evidence type="ECO:0000313" key="3">
    <source>
        <dbReference type="Proteomes" id="UP000034029"/>
    </source>
</evidence>
<protein>
    <submittedName>
        <fullName evidence="2">Uncharacterized protein</fullName>
    </submittedName>
</protein>